<comment type="similarity">
    <text evidence="1">Belongs to the HAD-like hydrolase superfamily. SerB family.</text>
</comment>
<gene>
    <name evidence="6" type="ORF">SAMN04488563_0093</name>
</gene>
<dbReference type="GO" id="GO:0016787">
    <property type="term" value="F:hydrolase activity"/>
    <property type="evidence" value="ECO:0007669"/>
    <property type="project" value="UniProtKB-KW"/>
</dbReference>
<feature type="transmembrane region" description="Helical" evidence="5">
    <location>
        <begin position="281"/>
        <end position="300"/>
    </location>
</feature>
<keyword evidence="5" id="KW-0472">Membrane</keyword>
<keyword evidence="3 6" id="KW-0378">Hydrolase</keyword>
<dbReference type="Gene3D" id="3.40.50.1000">
    <property type="entry name" value="HAD superfamily/HAD-like"/>
    <property type="match status" value="1"/>
</dbReference>
<dbReference type="PANTHER" id="PTHR43344:SF15">
    <property type="entry name" value="PHOSPHOSERINE PHOSPHATASE SERB1"/>
    <property type="match status" value="1"/>
</dbReference>
<evidence type="ECO:0000256" key="4">
    <source>
        <dbReference type="ARBA" id="ARBA00022842"/>
    </source>
</evidence>
<dbReference type="InterPro" id="IPR050582">
    <property type="entry name" value="HAD-like_SerB"/>
</dbReference>
<keyword evidence="7" id="KW-1185">Reference proteome</keyword>
<dbReference type="InterPro" id="IPR036412">
    <property type="entry name" value="HAD-like_sf"/>
</dbReference>
<organism evidence="6 7">
    <name type="scientific">Jiangella alkaliphila</name>
    <dbReference type="NCBI Taxonomy" id="419479"/>
    <lineage>
        <taxon>Bacteria</taxon>
        <taxon>Bacillati</taxon>
        <taxon>Actinomycetota</taxon>
        <taxon>Actinomycetes</taxon>
        <taxon>Jiangellales</taxon>
        <taxon>Jiangellaceae</taxon>
        <taxon>Jiangella</taxon>
    </lineage>
</organism>
<dbReference type="NCBIfam" id="TIGR01488">
    <property type="entry name" value="HAD-SF-IB"/>
    <property type="match status" value="1"/>
</dbReference>
<dbReference type="EMBL" id="LT629791">
    <property type="protein sequence ID" value="SDU10219.1"/>
    <property type="molecule type" value="Genomic_DNA"/>
</dbReference>
<name>A0A1H2FSA4_9ACTN</name>
<dbReference type="SUPFAM" id="SSF56784">
    <property type="entry name" value="HAD-like"/>
    <property type="match status" value="1"/>
</dbReference>
<keyword evidence="5" id="KW-0812">Transmembrane</keyword>
<evidence type="ECO:0000313" key="6">
    <source>
        <dbReference type="EMBL" id="SDU10219.1"/>
    </source>
</evidence>
<dbReference type="GO" id="GO:0046872">
    <property type="term" value="F:metal ion binding"/>
    <property type="evidence" value="ECO:0007669"/>
    <property type="project" value="UniProtKB-KW"/>
</dbReference>
<sequence>MPGVGVDDAPLLLATMPGLRLRRERTGAASERARADVAASTAEAIAGIELPSDARAAAFFDLDNTVLRGASLFYLARGMYQRGLLRTSDILRFGRQQLQFALGAEDPDHIVEARAAALSFIAGRSVEELSRVGEEIFEQLMADKLWPGTQAIAQLHIDQGQRVWLVTAAPVEVATIIARRLGLTGALGTVAEHVDGYYTGRLVGDLLHGADKAAAVTSLAVREGLDLRRCSAYSDSANDIPMLSLVGFPCAVNPDRKLRRHARKRGWRIRDYRARRRNTTLGIAAGTGAVAGAAVGIVAARKRR</sequence>
<dbReference type="NCBIfam" id="TIGR01490">
    <property type="entry name" value="HAD-SF-IB-hyp1"/>
    <property type="match status" value="1"/>
</dbReference>
<evidence type="ECO:0000256" key="2">
    <source>
        <dbReference type="ARBA" id="ARBA00022723"/>
    </source>
</evidence>
<dbReference type="STRING" id="419479.SAMN04488563_0093"/>
<keyword evidence="5" id="KW-1133">Transmembrane helix</keyword>
<reference evidence="7" key="1">
    <citation type="submission" date="2016-10" db="EMBL/GenBank/DDBJ databases">
        <authorList>
            <person name="Varghese N."/>
            <person name="Submissions S."/>
        </authorList>
    </citation>
    <scope>NUCLEOTIDE SEQUENCE [LARGE SCALE GENOMIC DNA]</scope>
    <source>
        <strain evidence="7">DSM 45079</strain>
    </source>
</reference>
<proteinExistence type="inferred from homology"/>
<dbReference type="CDD" id="cd02612">
    <property type="entry name" value="HAD_PGPPase"/>
    <property type="match status" value="1"/>
</dbReference>
<protein>
    <submittedName>
        <fullName evidence="6">HAD-superfamily subfamily IB hydrolase, TIGR01490</fullName>
    </submittedName>
</protein>
<keyword evidence="2" id="KW-0479">Metal-binding</keyword>
<evidence type="ECO:0000256" key="3">
    <source>
        <dbReference type="ARBA" id="ARBA00022801"/>
    </source>
</evidence>
<evidence type="ECO:0000256" key="1">
    <source>
        <dbReference type="ARBA" id="ARBA00009184"/>
    </source>
</evidence>
<dbReference type="Proteomes" id="UP000182977">
    <property type="component" value="Chromosome I"/>
</dbReference>
<evidence type="ECO:0000313" key="7">
    <source>
        <dbReference type="Proteomes" id="UP000182977"/>
    </source>
</evidence>
<dbReference type="Pfam" id="PF12710">
    <property type="entry name" value="HAD"/>
    <property type="match status" value="1"/>
</dbReference>
<dbReference type="InterPro" id="IPR006385">
    <property type="entry name" value="HAD_hydro_SerB1"/>
</dbReference>
<dbReference type="FunFam" id="3.40.50.1000:FF:000025">
    <property type="entry name" value="HAD hydrolase, family IB"/>
    <property type="match status" value="1"/>
</dbReference>
<dbReference type="AlphaFoldDB" id="A0A1H2FSA4"/>
<evidence type="ECO:0000256" key="5">
    <source>
        <dbReference type="SAM" id="Phobius"/>
    </source>
</evidence>
<dbReference type="PANTHER" id="PTHR43344">
    <property type="entry name" value="PHOSPHOSERINE PHOSPHATASE"/>
    <property type="match status" value="1"/>
</dbReference>
<dbReference type="Gene3D" id="1.20.1440.100">
    <property type="entry name" value="SG protein - dephosphorylation function"/>
    <property type="match status" value="1"/>
</dbReference>
<keyword evidence="4" id="KW-0460">Magnesium</keyword>
<dbReference type="InterPro" id="IPR023214">
    <property type="entry name" value="HAD_sf"/>
</dbReference>
<accession>A0A1H2FSA4</accession>